<dbReference type="InterPro" id="IPR036910">
    <property type="entry name" value="HMG_box_dom_sf"/>
</dbReference>
<dbReference type="InterPro" id="IPR009071">
    <property type="entry name" value="HMG_box_dom"/>
</dbReference>
<feature type="domain" description="HMG box" evidence="5">
    <location>
        <begin position="86"/>
        <end position="154"/>
    </location>
</feature>
<dbReference type="Pfam" id="PF00505">
    <property type="entry name" value="HMG_box"/>
    <property type="match status" value="1"/>
</dbReference>
<dbReference type="SMART" id="SM00398">
    <property type="entry name" value="HMG"/>
    <property type="match status" value="1"/>
</dbReference>
<dbReference type="GO" id="GO:0001228">
    <property type="term" value="F:DNA-binding transcription activator activity, RNA polymerase II-specific"/>
    <property type="evidence" value="ECO:0007669"/>
    <property type="project" value="TreeGrafter"/>
</dbReference>
<evidence type="ECO:0000256" key="1">
    <source>
        <dbReference type="ARBA" id="ARBA00004123"/>
    </source>
</evidence>
<evidence type="ECO:0000256" key="2">
    <source>
        <dbReference type="ARBA" id="ARBA00023125"/>
    </source>
</evidence>
<dbReference type="PANTHER" id="PTHR10270:SF324">
    <property type="entry name" value="SOX DOMAIN-CONTAINING PROTEIN DICHAETE-RELATED"/>
    <property type="match status" value="1"/>
</dbReference>
<dbReference type="PANTHER" id="PTHR10270">
    <property type="entry name" value="SOX TRANSCRIPTION FACTOR"/>
    <property type="match status" value="1"/>
</dbReference>
<protein>
    <submittedName>
        <fullName evidence="6">SOXB2-1</fullName>
    </submittedName>
</protein>
<organism evidence="6">
    <name type="scientific">Schmidtea polychroa</name>
    <name type="common">Freshwater planarian flatworm</name>
    <name type="synonym">Dugesia polychroa</name>
    <dbReference type="NCBI Taxonomy" id="50054"/>
    <lineage>
        <taxon>Eukaryota</taxon>
        <taxon>Metazoa</taxon>
        <taxon>Spiralia</taxon>
        <taxon>Lophotrochozoa</taxon>
        <taxon>Platyhelminthes</taxon>
        <taxon>Rhabditophora</taxon>
        <taxon>Seriata</taxon>
        <taxon>Tricladida</taxon>
        <taxon>Continenticola</taxon>
        <taxon>Geoplanoidea</taxon>
        <taxon>Dugesiidae</taxon>
        <taxon>Schmidtea</taxon>
    </lineage>
</organism>
<reference evidence="6" key="1">
    <citation type="journal article" date="2015" name="Dev. Biol.">
        <title>Embryonic development of the nervous system in the planarian Schmidtea polychroa.</title>
        <authorList>
            <person name="Monjo F."/>
            <person name="Romero R."/>
        </authorList>
    </citation>
    <scope>NUCLEOTIDE SEQUENCE</scope>
</reference>
<dbReference type="AlphaFoldDB" id="A0A0A7M2A4"/>
<dbReference type="InterPro" id="IPR050140">
    <property type="entry name" value="SRY-related_HMG-box_TF-like"/>
</dbReference>
<sequence>VEKIQNIFPMNSVDNLEDEESIDRCKSEQTFCTNSVDTYVDIEDDDEIEKIDEKLTEKSDNLIGSTELCQVNNNCKKYNNMKVTHVKRPMNAFMVWSRGQRKKVAQINPKMHNSEISKRLGSEWKLLTDSQKRPFIDEAKRLRAIHMKEHPDYKYRPRRKPKQLYKKEKIQINATMGSFLSGNHNYEKNLLASSGSSHMSYLLPSIRPTRLPFASSPWELSSNFSNMLSNYGPRSSLLIPPIEMAFTKDFTKTPTVKLPNHVDDLSAIYSRYLWNIRPNLHLPLPFPI</sequence>
<dbReference type="EMBL" id="KJ493810">
    <property type="protein sequence ID" value="AIZ72738.1"/>
    <property type="molecule type" value="mRNA"/>
</dbReference>
<dbReference type="GO" id="GO:0000978">
    <property type="term" value="F:RNA polymerase II cis-regulatory region sequence-specific DNA binding"/>
    <property type="evidence" value="ECO:0007669"/>
    <property type="project" value="TreeGrafter"/>
</dbReference>
<dbReference type="GO" id="GO:0005634">
    <property type="term" value="C:nucleus"/>
    <property type="evidence" value="ECO:0007669"/>
    <property type="project" value="UniProtKB-SubCell"/>
</dbReference>
<gene>
    <name evidence="6" type="primary">soxb2-1</name>
</gene>
<proteinExistence type="evidence at transcript level"/>
<dbReference type="CDD" id="cd01388">
    <property type="entry name" value="HMG-box_SoxB"/>
    <property type="match status" value="1"/>
</dbReference>
<dbReference type="Gene3D" id="1.10.30.10">
    <property type="entry name" value="High mobility group box domain"/>
    <property type="match status" value="1"/>
</dbReference>
<dbReference type="GO" id="GO:0030182">
    <property type="term" value="P:neuron differentiation"/>
    <property type="evidence" value="ECO:0007669"/>
    <property type="project" value="TreeGrafter"/>
</dbReference>
<feature type="non-terminal residue" evidence="6">
    <location>
        <position position="1"/>
    </location>
</feature>
<keyword evidence="2 4" id="KW-0238">DNA-binding</keyword>
<evidence type="ECO:0000259" key="5">
    <source>
        <dbReference type="PROSITE" id="PS50118"/>
    </source>
</evidence>
<dbReference type="SUPFAM" id="SSF47095">
    <property type="entry name" value="HMG-box"/>
    <property type="match status" value="1"/>
</dbReference>
<dbReference type="GO" id="GO:0007420">
    <property type="term" value="P:brain development"/>
    <property type="evidence" value="ECO:0007669"/>
    <property type="project" value="TreeGrafter"/>
</dbReference>
<evidence type="ECO:0000256" key="4">
    <source>
        <dbReference type="PROSITE-ProRule" id="PRU00267"/>
    </source>
</evidence>
<feature type="non-terminal residue" evidence="6">
    <location>
        <position position="288"/>
    </location>
</feature>
<accession>A0A0A7M2A4</accession>
<name>A0A0A7M2A4_SCHPL</name>
<dbReference type="PROSITE" id="PS50118">
    <property type="entry name" value="HMG_BOX_2"/>
    <property type="match status" value="1"/>
</dbReference>
<evidence type="ECO:0000313" key="6">
    <source>
        <dbReference type="EMBL" id="AIZ72738.1"/>
    </source>
</evidence>
<evidence type="ECO:0000256" key="3">
    <source>
        <dbReference type="ARBA" id="ARBA00023242"/>
    </source>
</evidence>
<comment type="subcellular location">
    <subcellularLocation>
        <location evidence="1">Nucleus</location>
    </subcellularLocation>
</comment>
<dbReference type="FunFam" id="1.10.30.10:FF:000002">
    <property type="entry name" value="transcription factor Sox-2"/>
    <property type="match status" value="1"/>
</dbReference>
<feature type="DNA-binding region" description="HMG box" evidence="4">
    <location>
        <begin position="86"/>
        <end position="154"/>
    </location>
</feature>
<keyword evidence="3 4" id="KW-0539">Nucleus</keyword>
<dbReference type="GO" id="GO:0000122">
    <property type="term" value="P:negative regulation of transcription by RNA polymerase II"/>
    <property type="evidence" value="ECO:0007669"/>
    <property type="project" value="TreeGrafter"/>
</dbReference>